<feature type="compositionally biased region" description="Acidic residues" evidence="9">
    <location>
        <begin position="88"/>
        <end position="117"/>
    </location>
</feature>
<proteinExistence type="predicted"/>
<gene>
    <name evidence="11" type="ORF">ILUMI_23581</name>
</gene>
<dbReference type="PROSITE" id="PS51360">
    <property type="entry name" value="PLUS3"/>
    <property type="match status" value="1"/>
</dbReference>
<accession>A0A8K0C8H5</accession>
<evidence type="ECO:0000256" key="3">
    <source>
        <dbReference type="ARBA" id="ARBA00023015"/>
    </source>
</evidence>
<reference evidence="11" key="1">
    <citation type="submission" date="2019-08" db="EMBL/GenBank/DDBJ databases">
        <title>The genome of the North American firefly Photinus pyralis.</title>
        <authorList>
            <consortium name="Photinus pyralis genome working group"/>
            <person name="Fallon T.R."/>
            <person name="Sander Lower S.E."/>
            <person name="Weng J.-K."/>
        </authorList>
    </citation>
    <scope>NUCLEOTIDE SEQUENCE</scope>
    <source>
        <strain evidence="11">TRF0915ILg1</strain>
        <tissue evidence="11">Whole body</tissue>
    </source>
</reference>
<evidence type="ECO:0000256" key="6">
    <source>
        <dbReference type="ARBA" id="ARBA00023163"/>
    </source>
</evidence>
<dbReference type="PANTHER" id="PTHR13115">
    <property type="entry name" value="RNA POLYMERASE-ASSOCIATED PROTEIN RTF1 HOMOLOG"/>
    <property type="match status" value="1"/>
</dbReference>
<feature type="compositionally biased region" description="Basic and acidic residues" evidence="9">
    <location>
        <begin position="183"/>
        <end position="239"/>
    </location>
</feature>
<evidence type="ECO:0000256" key="4">
    <source>
        <dbReference type="ARBA" id="ARBA00023054"/>
    </source>
</evidence>
<keyword evidence="4 8" id="KW-0175">Coiled coil</keyword>
<feature type="compositionally biased region" description="Basic and acidic residues" evidence="9">
    <location>
        <begin position="542"/>
        <end position="553"/>
    </location>
</feature>
<dbReference type="GO" id="GO:0016593">
    <property type="term" value="C:Cdc73/Paf1 complex"/>
    <property type="evidence" value="ECO:0007669"/>
    <property type="project" value="TreeGrafter"/>
</dbReference>
<dbReference type="SUPFAM" id="SSF159042">
    <property type="entry name" value="Plus3-like"/>
    <property type="match status" value="1"/>
</dbReference>
<feature type="compositionally biased region" description="Basic and acidic residues" evidence="9">
    <location>
        <begin position="157"/>
        <end position="175"/>
    </location>
</feature>
<feature type="compositionally biased region" description="Basic and acidic residues" evidence="9">
    <location>
        <begin position="118"/>
        <end position="130"/>
    </location>
</feature>
<feature type="compositionally biased region" description="Low complexity" evidence="9">
    <location>
        <begin position="279"/>
        <end position="297"/>
    </location>
</feature>
<evidence type="ECO:0000256" key="5">
    <source>
        <dbReference type="ARBA" id="ARBA00023159"/>
    </source>
</evidence>
<dbReference type="EMBL" id="VTPC01090604">
    <property type="protein sequence ID" value="KAF2882564.1"/>
    <property type="molecule type" value="Genomic_DNA"/>
</dbReference>
<dbReference type="GO" id="GO:0003677">
    <property type="term" value="F:DNA binding"/>
    <property type="evidence" value="ECO:0007669"/>
    <property type="project" value="InterPro"/>
</dbReference>
<evidence type="ECO:0000256" key="8">
    <source>
        <dbReference type="SAM" id="Coils"/>
    </source>
</evidence>
<dbReference type="GO" id="GO:1990269">
    <property type="term" value="F:RNA polymerase II C-terminal domain phosphoserine binding"/>
    <property type="evidence" value="ECO:0007669"/>
    <property type="project" value="TreeGrafter"/>
</dbReference>
<comment type="caution">
    <text evidence="11">The sequence shown here is derived from an EMBL/GenBank/DDBJ whole genome shotgun (WGS) entry which is preliminary data.</text>
</comment>
<keyword evidence="3" id="KW-0805">Transcription regulation</keyword>
<dbReference type="FunFam" id="3.90.70.200:FF:000001">
    <property type="entry name" value="RNA polymerase-associated protein RTF1 homolog"/>
    <property type="match status" value="1"/>
</dbReference>
<feature type="compositionally biased region" description="Low complexity" evidence="9">
    <location>
        <begin position="11"/>
        <end position="21"/>
    </location>
</feature>
<feature type="region of interest" description="Disordered" evidence="9">
    <location>
        <begin position="157"/>
        <end position="311"/>
    </location>
</feature>
<evidence type="ECO:0000256" key="1">
    <source>
        <dbReference type="ARBA" id="ARBA00004642"/>
    </source>
</evidence>
<feature type="compositionally biased region" description="Low complexity" evidence="9">
    <location>
        <begin position="574"/>
        <end position="583"/>
    </location>
</feature>
<comment type="subcellular location">
    <subcellularLocation>
        <location evidence="1">Nucleus</location>
        <location evidence="1">Nucleoplasm</location>
    </subcellularLocation>
</comment>
<dbReference type="PANTHER" id="PTHR13115:SF8">
    <property type="entry name" value="RNA POLYMERASE-ASSOCIATED PROTEIN RTF1 HOMOLOG"/>
    <property type="match status" value="1"/>
</dbReference>
<organism evidence="11 12">
    <name type="scientific">Ignelater luminosus</name>
    <name type="common">Cucubano</name>
    <name type="synonym">Pyrophorus luminosus</name>
    <dbReference type="NCBI Taxonomy" id="2038154"/>
    <lineage>
        <taxon>Eukaryota</taxon>
        <taxon>Metazoa</taxon>
        <taxon>Ecdysozoa</taxon>
        <taxon>Arthropoda</taxon>
        <taxon>Hexapoda</taxon>
        <taxon>Insecta</taxon>
        <taxon>Pterygota</taxon>
        <taxon>Neoptera</taxon>
        <taxon>Endopterygota</taxon>
        <taxon>Coleoptera</taxon>
        <taxon>Polyphaga</taxon>
        <taxon>Elateriformia</taxon>
        <taxon>Elateroidea</taxon>
        <taxon>Elateridae</taxon>
        <taxon>Agrypninae</taxon>
        <taxon>Pyrophorini</taxon>
        <taxon>Ignelater</taxon>
    </lineage>
</organism>
<dbReference type="AlphaFoldDB" id="A0A8K0C8H5"/>
<dbReference type="Pfam" id="PF03126">
    <property type="entry name" value="Plus-3"/>
    <property type="match status" value="1"/>
</dbReference>
<evidence type="ECO:0000256" key="7">
    <source>
        <dbReference type="ARBA" id="ARBA00023242"/>
    </source>
</evidence>
<feature type="coiled-coil region" evidence="8">
    <location>
        <begin position="442"/>
        <end position="509"/>
    </location>
</feature>
<keyword evidence="6" id="KW-0804">Transcription</keyword>
<keyword evidence="12" id="KW-1185">Reference proteome</keyword>
<feature type="domain" description="Plus3" evidence="10">
    <location>
        <begin position="310"/>
        <end position="441"/>
    </location>
</feature>
<name>A0A8K0C8H5_IGNLU</name>
<feature type="compositionally biased region" description="Basic residues" evidence="9">
    <location>
        <begin position="30"/>
        <end position="40"/>
    </location>
</feature>
<evidence type="ECO:0000256" key="9">
    <source>
        <dbReference type="SAM" id="MobiDB-lite"/>
    </source>
</evidence>
<dbReference type="SMART" id="SM00719">
    <property type="entry name" value="Plus3"/>
    <property type="match status" value="1"/>
</dbReference>
<sequence length="654" mass="75289">MVKRKTQALIDSDSSNDSNSDLDSEFLSLAKKKSKKKRSPKRDDTKTDSAESNDESDNEARKNKKRTKRAASVSSDDEAKEETKNNSEPEEGEVSDSSSSEEEFNDGYDDQLMGDEEDRARLASLTEKERETEIFKRIEQRELMKTRFEIERKLRLAKRAERAKEKPVKWKEDQSKSVQYSSIDHKERSKERKKNIEENRGKVDKRVNAMAELKARREGKQKREEQELIRKEEQRKKDEEEAILSSNKNSVKLKASDIYSDDSESEGGKSSPQPTNRPASTAVSSTRSRSSSSSSSSDQEEEEEKKPTYVPSRSDLNQIRLSRHKLERFVHLPFFERIAKGCFIKVGIGQNNSQPVYRVAEVIGVYETAKIYQLGNTRTNKGLRVRHGTQERVFRLEFVSNQEFSEGEYNKWIEATTAAGHTMPSQEHVKEKQSDIKEAINYEFNEQDIERIVREKERFKQNPYNYAMKKTQLMKERDAAITRGDEDTSRELTQKLQELEERASELDKLRTSTISSISYINDRNRKRNVEEAERAIMEEYKANKGKKVSDPFTRRSTKPRMNFKPGHEPEQEPQEQAAEPVEVPAEKTEAPIPQQPAQVTQDDLFSAHDFDITIDLEVPLPSAPVSVTPKATANSIGPKRSLNLQDYKKKRGLI</sequence>
<keyword evidence="7" id="KW-0539">Nucleus</keyword>
<keyword evidence="2" id="KW-0597">Phosphoprotein</keyword>
<protein>
    <recommendedName>
        <fullName evidence="10">Plus3 domain-containing protein</fullName>
    </recommendedName>
</protein>
<dbReference type="Gene3D" id="3.90.70.200">
    <property type="entry name" value="Plus-3 domain"/>
    <property type="match status" value="1"/>
</dbReference>
<feature type="region of interest" description="Disordered" evidence="9">
    <location>
        <begin position="542"/>
        <end position="596"/>
    </location>
</feature>
<feature type="region of interest" description="Disordered" evidence="9">
    <location>
        <begin position="619"/>
        <end position="638"/>
    </location>
</feature>
<evidence type="ECO:0000313" key="11">
    <source>
        <dbReference type="EMBL" id="KAF2882564.1"/>
    </source>
</evidence>
<dbReference type="InterPro" id="IPR036128">
    <property type="entry name" value="Plus3-like_sf"/>
</dbReference>
<evidence type="ECO:0000313" key="12">
    <source>
        <dbReference type="Proteomes" id="UP000801492"/>
    </source>
</evidence>
<feature type="region of interest" description="Disordered" evidence="9">
    <location>
        <begin position="1"/>
        <end position="130"/>
    </location>
</feature>
<dbReference type="Proteomes" id="UP000801492">
    <property type="component" value="Unassembled WGS sequence"/>
</dbReference>
<evidence type="ECO:0000256" key="2">
    <source>
        <dbReference type="ARBA" id="ARBA00022553"/>
    </source>
</evidence>
<keyword evidence="5" id="KW-0010">Activator</keyword>
<dbReference type="OrthoDB" id="166375at2759"/>
<evidence type="ECO:0000259" key="10">
    <source>
        <dbReference type="PROSITE" id="PS51360"/>
    </source>
</evidence>
<dbReference type="InterPro" id="IPR004343">
    <property type="entry name" value="Plus-3_dom"/>
</dbReference>